<feature type="transmembrane region" description="Helical" evidence="1">
    <location>
        <begin position="205"/>
        <end position="225"/>
    </location>
</feature>
<keyword evidence="3" id="KW-1185">Reference proteome</keyword>
<reference evidence="2" key="1">
    <citation type="submission" date="2021-12" db="EMBL/GenBank/DDBJ databases">
        <authorList>
            <person name="Rodrigo-Torres L."/>
            <person name="Arahal R. D."/>
            <person name="Lucena T."/>
        </authorList>
    </citation>
    <scope>NUCLEOTIDE SEQUENCE</scope>
    <source>
        <strain evidence="2">CECT 8226</strain>
    </source>
</reference>
<proteinExistence type="predicted"/>
<evidence type="ECO:0000313" key="3">
    <source>
        <dbReference type="Proteomes" id="UP000838160"/>
    </source>
</evidence>
<evidence type="ECO:0000256" key="1">
    <source>
        <dbReference type="SAM" id="Phobius"/>
    </source>
</evidence>
<sequence length="227" mass="24640">MTFAVLTLFAPALTTTLLILTLILAKGEICPGQRGRIHRLLPALAVLWLAVASLKIEAFMVVFAIVYFYSRVSKEKTRDKGPFWLLHLANGLSLSFAAIIVVQQPSVSLSVFVAISGLLIGLAMSSLFLVVAKSRLQAFHRILPVVGVVVSMFCVVALAWNLSSWDDAFIESSLSLIVVSIVLLFVGIGFWCWPLIKHTPAKPLGTALGLLALIGATAPMLSLFWHQ</sequence>
<keyword evidence="1" id="KW-0472">Membrane</keyword>
<dbReference type="Proteomes" id="UP000838160">
    <property type="component" value="Unassembled WGS sequence"/>
</dbReference>
<dbReference type="RefSeq" id="WP_237484711.1">
    <property type="nucleotide sequence ID" value="NZ_CAKLCM010000002.1"/>
</dbReference>
<keyword evidence="1" id="KW-0812">Transmembrane</keyword>
<protein>
    <submittedName>
        <fullName evidence="2">Uncharacterized protein</fullName>
    </submittedName>
</protein>
<feature type="transmembrane region" description="Helical" evidence="1">
    <location>
        <begin position="107"/>
        <end position="130"/>
    </location>
</feature>
<evidence type="ECO:0000313" key="2">
    <source>
        <dbReference type="EMBL" id="CAH0526409.1"/>
    </source>
</evidence>
<gene>
    <name evidence="2" type="ORF">VHP8226_01791</name>
</gene>
<accession>A0ABN8DG41</accession>
<feature type="transmembrane region" description="Helical" evidence="1">
    <location>
        <begin position="142"/>
        <end position="162"/>
    </location>
</feature>
<feature type="transmembrane region" description="Helical" evidence="1">
    <location>
        <begin position="43"/>
        <end position="69"/>
    </location>
</feature>
<feature type="transmembrane region" description="Helical" evidence="1">
    <location>
        <begin position="174"/>
        <end position="193"/>
    </location>
</feature>
<organism evidence="2 3">
    <name type="scientific">Vibrio hippocampi</name>
    <dbReference type="NCBI Taxonomy" id="654686"/>
    <lineage>
        <taxon>Bacteria</taxon>
        <taxon>Pseudomonadati</taxon>
        <taxon>Pseudomonadota</taxon>
        <taxon>Gammaproteobacteria</taxon>
        <taxon>Vibrionales</taxon>
        <taxon>Vibrionaceae</taxon>
        <taxon>Vibrio</taxon>
    </lineage>
</organism>
<keyword evidence="1" id="KW-1133">Transmembrane helix</keyword>
<name>A0ABN8DG41_9VIBR</name>
<feature type="transmembrane region" description="Helical" evidence="1">
    <location>
        <begin position="81"/>
        <end position="101"/>
    </location>
</feature>
<comment type="caution">
    <text evidence="2">The sequence shown here is derived from an EMBL/GenBank/DDBJ whole genome shotgun (WGS) entry which is preliminary data.</text>
</comment>
<dbReference type="EMBL" id="CAKLCM010000002">
    <property type="protein sequence ID" value="CAH0526409.1"/>
    <property type="molecule type" value="Genomic_DNA"/>
</dbReference>